<keyword evidence="10" id="KW-1185">Reference proteome</keyword>
<evidence type="ECO:0000256" key="3">
    <source>
        <dbReference type="ARBA" id="ARBA00022723"/>
    </source>
</evidence>
<dbReference type="InterPro" id="IPR036874">
    <property type="entry name" value="Carbonic_anhydrase_sf"/>
</dbReference>
<evidence type="ECO:0000256" key="1">
    <source>
        <dbReference type="ARBA" id="ARBA00006217"/>
    </source>
</evidence>
<dbReference type="PANTHER" id="PTHR11002:SF76">
    <property type="entry name" value="CARBONIC ANHYDRASE"/>
    <property type="match status" value="1"/>
</dbReference>
<dbReference type="GO" id="GO:0008270">
    <property type="term" value="F:zinc ion binding"/>
    <property type="evidence" value="ECO:0007669"/>
    <property type="project" value="UniProtKB-UniRule"/>
</dbReference>
<evidence type="ECO:0000313" key="9">
    <source>
        <dbReference type="EMBL" id="GLC53885.1"/>
    </source>
</evidence>
<reference evidence="9 10" key="1">
    <citation type="journal article" date="2023" name="Commun. Biol.">
        <title>Reorganization of the ancestral sex-determining regions during the evolution of trioecy in Pleodorina starrii.</title>
        <authorList>
            <person name="Takahashi K."/>
            <person name="Suzuki S."/>
            <person name="Kawai-Toyooka H."/>
            <person name="Yamamoto K."/>
            <person name="Hamaji T."/>
            <person name="Ootsuki R."/>
            <person name="Yamaguchi H."/>
            <person name="Kawachi M."/>
            <person name="Higashiyama T."/>
            <person name="Nozaki H."/>
        </authorList>
    </citation>
    <scope>NUCLEOTIDE SEQUENCE [LARGE SCALE GENOMIC DNA]</scope>
    <source>
        <strain evidence="9 10">NIES-4479</strain>
    </source>
</reference>
<dbReference type="PROSITE" id="PS00705">
    <property type="entry name" value="PROK_CO2_ANHYDRASE_2"/>
    <property type="match status" value="1"/>
</dbReference>
<proteinExistence type="inferred from homology"/>
<comment type="function">
    <text evidence="8">Reversible hydration of carbon dioxide.</text>
</comment>
<keyword evidence="5 8" id="KW-0456">Lyase</keyword>
<organism evidence="9 10">
    <name type="scientific">Pleodorina starrii</name>
    <dbReference type="NCBI Taxonomy" id="330485"/>
    <lineage>
        <taxon>Eukaryota</taxon>
        <taxon>Viridiplantae</taxon>
        <taxon>Chlorophyta</taxon>
        <taxon>core chlorophytes</taxon>
        <taxon>Chlorophyceae</taxon>
        <taxon>CS clade</taxon>
        <taxon>Chlamydomonadales</taxon>
        <taxon>Volvocaceae</taxon>
        <taxon>Pleodorina</taxon>
    </lineage>
</organism>
<protein>
    <recommendedName>
        <fullName evidence="2 8">Carbonic anhydrase</fullName>
        <ecNumber evidence="2 8">4.2.1.1</ecNumber>
    </recommendedName>
    <alternativeName>
        <fullName evidence="8">Carbonate dehydratase</fullName>
    </alternativeName>
</protein>
<dbReference type="PANTHER" id="PTHR11002">
    <property type="entry name" value="CARBONIC ANHYDRASE"/>
    <property type="match status" value="1"/>
</dbReference>
<evidence type="ECO:0000256" key="7">
    <source>
        <dbReference type="PIRSR" id="PIRSR601765-1"/>
    </source>
</evidence>
<dbReference type="EMBL" id="BRXU01000009">
    <property type="protein sequence ID" value="GLC53885.1"/>
    <property type="molecule type" value="Genomic_DNA"/>
</dbReference>
<feature type="binding site" evidence="7">
    <location>
        <position position="159"/>
    </location>
    <ligand>
        <name>Zn(2+)</name>
        <dbReference type="ChEBI" id="CHEBI:29105"/>
    </ligand>
</feature>
<gene>
    <name evidence="9" type="primary">PLEST008011</name>
    <name evidence="9" type="ORF">PLESTB_000800200</name>
</gene>
<dbReference type="CDD" id="cd03378">
    <property type="entry name" value="beta_CA_cladeC"/>
    <property type="match status" value="1"/>
</dbReference>
<evidence type="ECO:0000256" key="8">
    <source>
        <dbReference type="RuleBase" id="RU003956"/>
    </source>
</evidence>
<comment type="caution">
    <text evidence="9">The sequence shown here is derived from an EMBL/GenBank/DDBJ whole genome shotgun (WGS) entry which is preliminary data.</text>
</comment>
<accession>A0A9W6BLB5</accession>
<keyword evidence="3 7" id="KW-0479">Metal-binding</keyword>
<dbReference type="EC" id="4.2.1.1" evidence="2 8"/>
<dbReference type="PROSITE" id="PS00704">
    <property type="entry name" value="PROK_CO2_ANHYDRASE_1"/>
    <property type="match status" value="1"/>
</dbReference>
<dbReference type="Pfam" id="PF00484">
    <property type="entry name" value="Pro_CA"/>
    <property type="match status" value="1"/>
</dbReference>
<dbReference type="GO" id="GO:0004089">
    <property type="term" value="F:carbonate dehydratase activity"/>
    <property type="evidence" value="ECO:0007669"/>
    <property type="project" value="UniProtKB-UniRule"/>
</dbReference>
<dbReference type="GO" id="GO:0015976">
    <property type="term" value="P:carbon utilization"/>
    <property type="evidence" value="ECO:0007669"/>
    <property type="project" value="InterPro"/>
</dbReference>
<evidence type="ECO:0000256" key="4">
    <source>
        <dbReference type="ARBA" id="ARBA00022833"/>
    </source>
</evidence>
<dbReference type="OrthoDB" id="435804at2759"/>
<evidence type="ECO:0000256" key="6">
    <source>
        <dbReference type="ARBA" id="ARBA00048348"/>
    </source>
</evidence>
<dbReference type="SMART" id="SM00947">
    <property type="entry name" value="Pro_CA"/>
    <property type="match status" value="1"/>
</dbReference>
<dbReference type="Gene3D" id="3.40.1050.10">
    <property type="entry name" value="Carbonic anhydrase"/>
    <property type="match status" value="1"/>
</dbReference>
<dbReference type="AlphaFoldDB" id="A0A9W6BLB5"/>
<name>A0A9W6BLB5_9CHLO</name>
<dbReference type="Proteomes" id="UP001165080">
    <property type="component" value="Unassembled WGS sequence"/>
</dbReference>
<keyword evidence="4 7" id="KW-0862">Zinc</keyword>
<feature type="binding site" evidence="7">
    <location>
        <position position="162"/>
    </location>
    <ligand>
        <name>Zn(2+)</name>
        <dbReference type="ChEBI" id="CHEBI:29105"/>
    </ligand>
</feature>
<feature type="binding site" evidence="7">
    <location>
        <position position="108"/>
    </location>
    <ligand>
        <name>Zn(2+)</name>
        <dbReference type="ChEBI" id="CHEBI:29105"/>
    </ligand>
</feature>
<dbReference type="SUPFAM" id="SSF53056">
    <property type="entry name" value="beta-carbonic anhydrase, cab"/>
    <property type="match status" value="1"/>
</dbReference>
<evidence type="ECO:0000256" key="2">
    <source>
        <dbReference type="ARBA" id="ARBA00012925"/>
    </source>
</evidence>
<dbReference type="InterPro" id="IPR001765">
    <property type="entry name" value="Carbonic_anhydrase"/>
</dbReference>
<comment type="catalytic activity">
    <reaction evidence="6 8">
        <text>hydrogencarbonate + H(+) = CO2 + H2O</text>
        <dbReference type="Rhea" id="RHEA:10748"/>
        <dbReference type="ChEBI" id="CHEBI:15377"/>
        <dbReference type="ChEBI" id="CHEBI:15378"/>
        <dbReference type="ChEBI" id="CHEBI:16526"/>
        <dbReference type="ChEBI" id="CHEBI:17544"/>
        <dbReference type="EC" id="4.2.1.1"/>
    </reaction>
</comment>
<evidence type="ECO:0000313" key="10">
    <source>
        <dbReference type="Proteomes" id="UP001165080"/>
    </source>
</evidence>
<comment type="cofactor">
    <cofactor evidence="7">
        <name>Zn(2+)</name>
        <dbReference type="ChEBI" id="CHEBI:29105"/>
    </cofactor>
    <text evidence="7">Binds 1 zinc ion per subunit.</text>
</comment>
<feature type="binding site" evidence="7">
    <location>
        <position position="106"/>
    </location>
    <ligand>
        <name>Zn(2+)</name>
        <dbReference type="ChEBI" id="CHEBI:29105"/>
    </ligand>
</feature>
<dbReference type="InterPro" id="IPR015892">
    <property type="entry name" value="Carbonic_anhydrase_CS"/>
</dbReference>
<evidence type="ECO:0000256" key="5">
    <source>
        <dbReference type="ARBA" id="ARBA00023239"/>
    </source>
</evidence>
<comment type="similarity">
    <text evidence="1 8">Belongs to the beta-class carbonic anhydrase family.</text>
</comment>
<sequence length="271" mass="28780">MGSGASTQQKGGATPVTRVAPVSQAVSEANTVTLTSANPEDPVLRNRSFAKIGSLTDRATSEQVLAALLEGNGRFLRGASARPHQDFKRIQQISEKQMPHSAILGCADSRVPAEIIFDQGFGDVFVCRVAGNIATPEEIASLEYAVLDLGVKVVMVLGHSKCGAVKAALSGKAFPGFIDTLVDNIDVAIARIDGTGGVKARQAVREGNMEVLENVVRENVKYQIHRCQRSTIIQEGIQKRTLLLVGAVYSLDTGKVNVIVTKGGLNDGDEK</sequence>